<dbReference type="Proteomes" id="UP000264800">
    <property type="component" value="Unplaced"/>
</dbReference>
<evidence type="ECO:0000313" key="8">
    <source>
        <dbReference type="Proteomes" id="UP000264800"/>
    </source>
</evidence>
<dbReference type="GO" id="GO:0005615">
    <property type="term" value="C:extracellular space"/>
    <property type="evidence" value="ECO:0007669"/>
    <property type="project" value="TreeGrafter"/>
</dbReference>
<dbReference type="GO" id="GO:0004869">
    <property type="term" value="F:cysteine-type endopeptidase inhibitor activity"/>
    <property type="evidence" value="ECO:0007669"/>
    <property type="project" value="UniProtKB-KW"/>
</dbReference>
<keyword evidence="4" id="KW-1015">Disulfide bond</keyword>
<dbReference type="OrthoDB" id="1908104at2759"/>
<sequence>MMWKVILPLLAAAFAVGSGSVLVGGPQNIDSNDAEFQKAMRFAVSQYNLLSDHIYYYKDTAVLSAQSQVVEGIKYTMTLKLEKTSCKKTEPRPDCHVIKDPAAAHSVICKFAVWVRIWLIDIRLMGSSCY</sequence>
<reference evidence="7" key="1">
    <citation type="submission" date="2025-08" db="UniProtKB">
        <authorList>
            <consortium name="Ensembl"/>
        </authorList>
    </citation>
    <scope>IDENTIFICATION</scope>
</reference>
<comment type="similarity">
    <text evidence="1">Belongs to the cystatin family.</text>
</comment>
<dbReference type="SMART" id="SM00043">
    <property type="entry name" value="CY"/>
    <property type="match status" value="1"/>
</dbReference>
<dbReference type="Gene3D" id="3.10.450.10">
    <property type="match status" value="1"/>
</dbReference>
<evidence type="ECO:0000313" key="7">
    <source>
        <dbReference type="Ensembl" id="ENSKMAP00000019907.1"/>
    </source>
</evidence>
<name>A0A3Q3G704_KRYMA</name>
<evidence type="ECO:0000256" key="5">
    <source>
        <dbReference type="SAM" id="SignalP"/>
    </source>
</evidence>
<dbReference type="Ensembl" id="ENSKMAT00000020173.1">
    <property type="protein sequence ID" value="ENSKMAP00000019907.1"/>
    <property type="gene ID" value="ENSKMAG00000014801.1"/>
</dbReference>
<keyword evidence="5" id="KW-0732">Signal</keyword>
<evidence type="ECO:0000259" key="6">
    <source>
        <dbReference type="SMART" id="SM00043"/>
    </source>
</evidence>
<dbReference type="PANTHER" id="PTHR46186">
    <property type="entry name" value="CYSTATIN"/>
    <property type="match status" value="1"/>
</dbReference>
<dbReference type="InterPro" id="IPR046350">
    <property type="entry name" value="Cystatin_sf"/>
</dbReference>
<dbReference type="RefSeq" id="XP_017268392.1">
    <property type="nucleotide sequence ID" value="XM_017412903.3"/>
</dbReference>
<organism evidence="7 8">
    <name type="scientific">Kryptolebias marmoratus</name>
    <name type="common">Mangrove killifish</name>
    <name type="synonym">Rivulus marmoratus</name>
    <dbReference type="NCBI Taxonomy" id="37003"/>
    <lineage>
        <taxon>Eukaryota</taxon>
        <taxon>Metazoa</taxon>
        <taxon>Chordata</taxon>
        <taxon>Craniata</taxon>
        <taxon>Vertebrata</taxon>
        <taxon>Euteleostomi</taxon>
        <taxon>Actinopterygii</taxon>
        <taxon>Neopterygii</taxon>
        <taxon>Teleostei</taxon>
        <taxon>Neoteleostei</taxon>
        <taxon>Acanthomorphata</taxon>
        <taxon>Ovalentaria</taxon>
        <taxon>Atherinomorphae</taxon>
        <taxon>Cyprinodontiformes</taxon>
        <taxon>Rivulidae</taxon>
        <taxon>Kryptolebias</taxon>
    </lineage>
</organism>
<evidence type="ECO:0000256" key="2">
    <source>
        <dbReference type="ARBA" id="ARBA00022690"/>
    </source>
</evidence>
<reference evidence="7" key="2">
    <citation type="submission" date="2025-09" db="UniProtKB">
        <authorList>
            <consortium name="Ensembl"/>
        </authorList>
    </citation>
    <scope>IDENTIFICATION</scope>
</reference>
<dbReference type="GO" id="GO:0031982">
    <property type="term" value="C:vesicle"/>
    <property type="evidence" value="ECO:0007669"/>
    <property type="project" value="TreeGrafter"/>
</dbReference>
<dbReference type="InterPro" id="IPR000010">
    <property type="entry name" value="Cystatin_dom"/>
</dbReference>
<dbReference type="SUPFAM" id="SSF54403">
    <property type="entry name" value="Cystatin/monellin"/>
    <property type="match status" value="1"/>
</dbReference>
<evidence type="ECO:0000256" key="1">
    <source>
        <dbReference type="ARBA" id="ARBA00009403"/>
    </source>
</evidence>
<dbReference type="CDD" id="cd00042">
    <property type="entry name" value="CY"/>
    <property type="match status" value="1"/>
</dbReference>
<accession>A0A3Q3G704</accession>
<feature type="chain" id="PRO_5018692548" evidence="5">
    <location>
        <begin position="20"/>
        <end position="130"/>
    </location>
</feature>
<dbReference type="GO" id="GO:0005737">
    <property type="term" value="C:cytoplasm"/>
    <property type="evidence" value="ECO:0007669"/>
    <property type="project" value="TreeGrafter"/>
</dbReference>
<evidence type="ECO:0000256" key="3">
    <source>
        <dbReference type="ARBA" id="ARBA00022704"/>
    </source>
</evidence>
<dbReference type="OMA" id="ETYVYVQ"/>
<dbReference type="AlphaFoldDB" id="A0A3Q3G704"/>
<dbReference type="GeneTree" id="ENSGT01130000279084"/>
<dbReference type="Pfam" id="PF00031">
    <property type="entry name" value="Cystatin"/>
    <property type="match status" value="1"/>
</dbReference>
<dbReference type="KEGG" id="kmr:108234056"/>
<proteinExistence type="inferred from homology"/>
<dbReference type="GeneID" id="108234056"/>
<dbReference type="PANTHER" id="PTHR46186:SF2">
    <property type="entry name" value="CYSTATIN"/>
    <property type="match status" value="1"/>
</dbReference>
<dbReference type="FunFam" id="3.10.450.10:FF:000004">
    <property type="entry name" value="Cystatin C"/>
    <property type="match status" value="1"/>
</dbReference>
<keyword evidence="2" id="KW-0646">Protease inhibitor</keyword>
<keyword evidence="8" id="KW-1185">Reference proteome</keyword>
<feature type="signal peptide" evidence="5">
    <location>
        <begin position="1"/>
        <end position="19"/>
    </location>
</feature>
<keyword evidence="3" id="KW-0789">Thiol protease inhibitor</keyword>
<evidence type="ECO:0000256" key="4">
    <source>
        <dbReference type="ARBA" id="ARBA00023157"/>
    </source>
</evidence>
<feature type="domain" description="Cystatin" evidence="6">
    <location>
        <begin position="21"/>
        <end position="130"/>
    </location>
</feature>
<protein>
    <submittedName>
        <fullName evidence="7">Cystatin-like</fullName>
    </submittedName>
</protein>